<sequence length="375" mass="40961">MYTTEGVPVIRGQDIKDAPYISLDDPVFVSEEVASSLSSAIVRPDDLVFPHRGAIGAVGLMGGRECLLSSSMMKLSCDKAIADPKYVLYYFRGRGRQELLDRASTVGTPGIGQPLRSLRGIPITLPEIGEQRAIAEVLGALDDKIAANRKLAGVAEAVLAAEFQLLGFDRGVDGERASALTEYFDLNPVCPRVTESEPTYVDMQKLPTSSMMVEDWESRPAKGGARFMNGDTLLARITPCLQNRKTGYVDFLDEGEVAIGSTEYIVIRSKSGIPSELSYFLATSERFRTFAIRHMVGTSGRQRLSANDLTEYPLCSVEPTALNRWGAIAVPLVKRLGVARDESRTLAATRDALLPRLMAGELRVRDAEREVEAVL</sequence>
<dbReference type="CDD" id="cd16961">
    <property type="entry name" value="RMtype1_S_TRD-CR_like"/>
    <property type="match status" value="1"/>
</dbReference>
<dbReference type="EMBL" id="RKLN01000001">
    <property type="protein sequence ID" value="RVW06286.1"/>
    <property type="molecule type" value="Genomic_DNA"/>
</dbReference>
<evidence type="ECO:0000313" key="4">
    <source>
        <dbReference type="Proteomes" id="UP000284333"/>
    </source>
</evidence>
<dbReference type="SUPFAM" id="SSF116734">
    <property type="entry name" value="DNA methylase specificity domain"/>
    <property type="match status" value="2"/>
</dbReference>
<organism evidence="3 4">
    <name type="scientific">Rhodococcus spongiicola</name>
    <dbReference type="NCBI Taxonomy" id="2487352"/>
    <lineage>
        <taxon>Bacteria</taxon>
        <taxon>Bacillati</taxon>
        <taxon>Actinomycetota</taxon>
        <taxon>Actinomycetes</taxon>
        <taxon>Mycobacteriales</taxon>
        <taxon>Nocardiaceae</taxon>
        <taxon>Rhodococcus</taxon>
    </lineage>
</organism>
<evidence type="ECO:0000256" key="2">
    <source>
        <dbReference type="ARBA" id="ARBA00023125"/>
    </source>
</evidence>
<keyword evidence="3" id="KW-0540">Nuclease</keyword>
<evidence type="ECO:0000256" key="1">
    <source>
        <dbReference type="ARBA" id="ARBA00022747"/>
    </source>
</evidence>
<keyword evidence="1" id="KW-0680">Restriction system</keyword>
<name>A0A3S3ABB8_9NOCA</name>
<accession>A0A3S3ABB8</accession>
<dbReference type="PANTHER" id="PTHR30408">
    <property type="entry name" value="TYPE-1 RESTRICTION ENZYME ECOKI SPECIFICITY PROTEIN"/>
    <property type="match status" value="1"/>
</dbReference>
<proteinExistence type="predicted"/>
<dbReference type="InterPro" id="IPR044946">
    <property type="entry name" value="Restrct_endonuc_typeI_TRD_sf"/>
</dbReference>
<dbReference type="CDD" id="cd17260">
    <property type="entry name" value="RMtype1_S_EcoEI-TRD1-CR1_like"/>
    <property type="match status" value="1"/>
</dbReference>
<dbReference type="PANTHER" id="PTHR30408:SF13">
    <property type="entry name" value="TYPE I RESTRICTION ENZYME HINDI SPECIFICITY SUBUNIT"/>
    <property type="match status" value="1"/>
</dbReference>
<dbReference type="AlphaFoldDB" id="A0A3S3ABB8"/>
<dbReference type="GO" id="GO:0009307">
    <property type="term" value="P:DNA restriction-modification system"/>
    <property type="evidence" value="ECO:0007669"/>
    <property type="project" value="UniProtKB-KW"/>
</dbReference>
<dbReference type="InterPro" id="IPR052021">
    <property type="entry name" value="Type-I_RS_S_subunit"/>
</dbReference>
<comment type="caution">
    <text evidence="3">The sequence shown here is derived from an EMBL/GenBank/DDBJ whole genome shotgun (WGS) entry which is preliminary data.</text>
</comment>
<dbReference type="GO" id="GO:0003677">
    <property type="term" value="F:DNA binding"/>
    <property type="evidence" value="ECO:0007669"/>
    <property type="project" value="UniProtKB-KW"/>
</dbReference>
<keyword evidence="3" id="KW-0378">Hydrolase</keyword>
<keyword evidence="3" id="KW-0255">Endonuclease</keyword>
<dbReference type="OrthoDB" id="9798929at2"/>
<dbReference type="Gene3D" id="3.90.220.20">
    <property type="entry name" value="DNA methylase specificity domains"/>
    <property type="match status" value="2"/>
</dbReference>
<gene>
    <name evidence="3" type="ORF">EF834_02210</name>
</gene>
<dbReference type="RefSeq" id="WP_127945345.1">
    <property type="nucleotide sequence ID" value="NZ_RKLN01000001.1"/>
</dbReference>
<reference evidence="3 4" key="1">
    <citation type="submission" date="2018-11" db="EMBL/GenBank/DDBJ databases">
        <title>Rhodococcus spongicola sp. nov. and Rhodococcus xishaensis sp. nov. from marine sponges.</title>
        <authorList>
            <person name="Li L."/>
            <person name="Lin H.W."/>
        </authorList>
    </citation>
    <scope>NUCLEOTIDE SEQUENCE [LARGE SCALE GENOMIC DNA]</scope>
    <source>
        <strain evidence="3 4">LHW50502</strain>
    </source>
</reference>
<keyword evidence="4" id="KW-1185">Reference proteome</keyword>
<protein>
    <submittedName>
        <fullName evidence="3">Restriction endonuclease subunit S</fullName>
    </submittedName>
</protein>
<evidence type="ECO:0000313" key="3">
    <source>
        <dbReference type="EMBL" id="RVW06286.1"/>
    </source>
</evidence>
<dbReference type="GO" id="GO:0004519">
    <property type="term" value="F:endonuclease activity"/>
    <property type="evidence" value="ECO:0007669"/>
    <property type="project" value="UniProtKB-KW"/>
</dbReference>
<dbReference type="Proteomes" id="UP000284333">
    <property type="component" value="Unassembled WGS sequence"/>
</dbReference>
<keyword evidence="2" id="KW-0238">DNA-binding</keyword>